<dbReference type="FunCoup" id="A0A5K4F821">
    <property type="interactions" value="44"/>
</dbReference>
<dbReference type="InterPro" id="IPR051093">
    <property type="entry name" value="Neuroligin/BSAL"/>
</dbReference>
<keyword evidence="4" id="KW-1133">Transmembrane helix</keyword>
<dbReference type="Gene3D" id="3.40.50.1820">
    <property type="entry name" value="alpha/beta hydrolase"/>
    <property type="match status" value="1"/>
</dbReference>
<comment type="similarity">
    <text evidence="1">Belongs to the type-B carboxylesterase/lipase family.</text>
</comment>
<feature type="domain" description="Carboxylesterase type B" evidence="5">
    <location>
        <begin position="385"/>
        <end position="677"/>
    </location>
</feature>
<reference evidence="7" key="2">
    <citation type="submission" date="2019-11" db="UniProtKB">
        <authorList>
            <consortium name="WormBaseParasite"/>
        </authorList>
    </citation>
    <scope>IDENTIFICATION</scope>
    <source>
        <strain evidence="7">Puerto Rican</strain>
    </source>
</reference>
<evidence type="ECO:0000256" key="3">
    <source>
        <dbReference type="SAM" id="MobiDB-lite"/>
    </source>
</evidence>
<dbReference type="InterPro" id="IPR002018">
    <property type="entry name" value="CarbesteraseB"/>
</dbReference>
<feature type="compositionally biased region" description="Low complexity" evidence="3">
    <location>
        <begin position="861"/>
        <end position="890"/>
    </location>
</feature>
<sequence>MITMVVYSGRFKVSELIICSLLIGIASTQNWWNFESQINPFKLPVFTPLPSQRFTHIPEVNKYVPMSNDVVVDIPRAGMGKFIGFSTTINYDHTWSRWPPTSGRLVNVFLGIPYAAPPINGRRFRFPVPAYLDTRFPWFAKRFRSACMQPHIWLSRFIPGFTDISEDCLYLNVYYPNNTLDASNTRYPVIVHIHGGSYVYGSSHMYPGLALASKGLVVVTFNYRLGPFGFLSTGDHASIGNYGLWDQLLAITWVKQNIEWFQGDPDKITLMGESAGAASVGLHLISPLTRERYLFNQAIMMSGADLSQWAFSDPVKVRTRYYAIELAQRLNCSSVQINAINESQQYIRNANLYRSYKNKALKLPFGESYVEQRLTVPYSVQVDAYALIYCLRYEKTAEQINDAVLELHSLPGAPSFVWTPVVDGISGFFPRTPAKERSLGNFAKVPLLAGVVQDEGSLALEHFLYKLDQYGYTIENFTDTVVRRFIGTLLNDLNVFRHNQTAEELYTRYTWWSNLENDTARWKRTVDLVSDMEIKSPLDSIVKYHSVYSPSVYFYEFSYSSPNDKQATPEIGIYHGIELPFLFGFPFMNKSTWLTLFGENNPLPRCVSNNYVYPYDTNISEYLLDLWANFVKYGNPTPQNVKNIKWPNFKQPEEAYLHIELNSSIKYHYRSSDMAFWQYRFEELAEPVPASPPIYYYPLINVRLTTLVLGCLLSVALIGLIILIVLLMKRPQPKQFKSSIRHSTPGSEFHTSLKDSFSNPNVYSTKMSTILCPQPSTTTSTLQPLTLGSTLQSPPNIPRISSFAYLKSGDQIRQEPLSLSNSTTSCISYHMSSYPEAKFLNRLSIKQNNTNKHPPPPPIPSNHGKSASGSSNGSLSLISSKSSSPTFGSSMNTSKSHNQRQVKHKHDKNRLIHEDNHHVALSTLNRNESKSSDRLLYTEHTMKNNSIALPITDIHNNNNYDYNPYITDV</sequence>
<keyword evidence="2" id="KW-0732">Signal</keyword>
<dbReference type="InParanoid" id="A0A5K4F821"/>
<reference evidence="6" key="1">
    <citation type="journal article" date="2012" name="PLoS Negl. Trop. Dis.">
        <title>A systematically improved high quality genome and transcriptome of the human blood fluke Schistosoma mansoni.</title>
        <authorList>
            <person name="Protasio A.V."/>
            <person name="Tsai I.J."/>
            <person name="Babbage A."/>
            <person name="Nichol S."/>
            <person name="Hunt M."/>
            <person name="Aslett M.A."/>
            <person name="De Silva N."/>
            <person name="Velarde G.S."/>
            <person name="Anderson T.J."/>
            <person name="Clark R.C."/>
            <person name="Davidson C."/>
            <person name="Dillon G.P."/>
            <person name="Holroyd N.E."/>
            <person name="LoVerde P.T."/>
            <person name="Lloyd C."/>
            <person name="McQuillan J."/>
            <person name="Oliveira G."/>
            <person name="Otto T.D."/>
            <person name="Parker-Manuel S.J."/>
            <person name="Quail M.A."/>
            <person name="Wilson R.A."/>
            <person name="Zerlotini A."/>
            <person name="Dunne D.W."/>
            <person name="Berriman M."/>
        </authorList>
    </citation>
    <scope>NUCLEOTIDE SEQUENCE [LARGE SCALE GENOMIC DNA]</scope>
    <source>
        <strain evidence="6">Puerto Rican</strain>
    </source>
</reference>
<proteinExistence type="inferred from homology"/>
<feature type="compositionally biased region" description="Basic residues" evidence="3">
    <location>
        <begin position="897"/>
        <end position="908"/>
    </location>
</feature>
<dbReference type="AlphaFoldDB" id="A0A5K4F821"/>
<feature type="region of interest" description="Disordered" evidence="3">
    <location>
        <begin position="847"/>
        <end position="913"/>
    </location>
</feature>
<organism evidence="6 7">
    <name type="scientific">Schistosoma mansoni</name>
    <name type="common">Blood fluke</name>
    <dbReference type="NCBI Taxonomy" id="6183"/>
    <lineage>
        <taxon>Eukaryota</taxon>
        <taxon>Metazoa</taxon>
        <taxon>Spiralia</taxon>
        <taxon>Lophotrochozoa</taxon>
        <taxon>Platyhelminthes</taxon>
        <taxon>Trematoda</taxon>
        <taxon>Digenea</taxon>
        <taxon>Strigeidida</taxon>
        <taxon>Schistosomatoidea</taxon>
        <taxon>Schistosomatidae</taxon>
        <taxon>Schistosoma</taxon>
    </lineage>
</organism>
<dbReference type="SUPFAM" id="SSF53474">
    <property type="entry name" value="alpha/beta-Hydrolases"/>
    <property type="match status" value="1"/>
</dbReference>
<protein>
    <submittedName>
        <fullName evidence="7">COesterase domain-containing protein</fullName>
    </submittedName>
</protein>
<evidence type="ECO:0000313" key="7">
    <source>
        <dbReference type="WBParaSite" id="Smp_331880.1"/>
    </source>
</evidence>
<name>A0A5K4F821_SCHMA</name>
<keyword evidence="4" id="KW-0812">Transmembrane</keyword>
<dbReference type="InterPro" id="IPR029058">
    <property type="entry name" value="AB_hydrolase_fold"/>
</dbReference>
<evidence type="ECO:0000256" key="2">
    <source>
        <dbReference type="ARBA" id="ARBA00022729"/>
    </source>
</evidence>
<dbReference type="PROSITE" id="PS00941">
    <property type="entry name" value="CARBOXYLESTERASE_B_2"/>
    <property type="match status" value="1"/>
</dbReference>
<accession>A0A5K4F821</accession>
<dbReference type="STRING" id="6183.A0A5K4F821"/>
<evidence type="ECO:0000256" key="1">
    <source>
        <dbReference type="ARBA" id="ARBA00005964"/>
    </source>
</evidence>
<dbReference type="WBParaSite" id="Smp_331880.1">
    <property type="protein sequence ID" value="Smp_331880.1"/>
    <property type="gene ID" value="Smp_331880"/>
</dbReference>
<evidence type="ECO:0000259" key="5">
    <source>
        <dbReference type="Pfam" id="PF00135"/>
    </source>
</evidence>
<keyword evidence="4" id="KW-0472">Membrane</keyword>
<dbReference type="Pfam" id="PF00135">
    <property type="entry name" value="COesterase"/>
    <property type="match status" value="2"/>
</dbReference>
<feature type="transmembrane region" description="Helical" evidence="4">
    <location>
        <begin position="707"/>
        <end position="728"/>
    </location>
</feature>
<keyword evidence="6" id="KW-1185">Reference proteome</keyword>
<evidence type="ECO:0000313" key="6">
    <source>
        <dbReference type="Proteomes" id="UP000008854"/>
    </source>
</evidence>
<evidence type="ECO:0000256" key="4">
    <source>
        <dbReference type="SAM" id="Phobius"/>
    </source>
</evidence>
<dbReference type="PANTHER" id="PTHR43903">
    <property type="entry name" value="NEUROLIGIN"/>
    <property type="match status" value="1"/>
</dbReference>
<feature type="domain" description="Carboxylesterase type B" evidence="5">
    <location>
        <begin position="103"/>
        <end position="343"/>
    </location>
</feature>
<dbReference type="InterPro" id="IPR019819">
    <property type="entry name" value="Carboxylesterase_B_CS"/>
</dbReference>
<dbReference type="Proteomes" id="UP000008854">
    <property type="component" value="Unassembled WGS sequence"/>
</dbReference>